<keyword evidence="1" id="KW-0479">Metal-binding</keyword>
<evidence type="ECO:0000313" key="5">
    <source>
        <dbReference type="Proteomes" id="UP001596405"/>
    </source>
</evidence>
<dbReference type="Gene3D" id="3.20.20.370">
    <property type="entry name" value="Glycoside hydrolase/deacetylase"/>
    <property type="match status" value="1"/>
</dbReference>
<comment type="caution">
    <text evidence="4">The sequence shown here is derived from an EMBL/GenBank/DDBJ whole genome shotgun (WGS) entry which is preliminary data.</text>
</comment>
<dbReference type="InterPro" id="IPR050248">
    <property type="entry name" value="Polysacc_deacetylase_ArnD"/>
</dbReference>
<dbReference type="InterPro" id="IPR002509">
    <property type="entry name" value="NODB_dom"/>
</dbReference>
<dbReference type="PANTHER" id="PTHR10587">
    <property type="entry name" value="GLYCOSYL TRANSFERASE-RELATED"/>
    <property type="match status" value="1"/>
</dbReference>
<organism evidence="4 5">
    <name type="scientific">Rufibacter roseus</name>
    <dbReference type="NCBI Taxonomy" id="1567108"/>
    <lineage>
        <taxon>Bacteria</taxon>
        <taxon>Pseudomonadati</taxon>
        <taxon>Bacteroidota</taxon>
        <taxon>Cytophagia</taxon>
        <taxon>Cytophagales</taxon>
        <taxon>Hymenobacteraceae</taxon>
        <taxon>Rufibacter</taxon>
    </lineage>
</organism>
<sequence>MALIFTGHEFADGYATIRKVLREHQAKASFFLTGDFYRNPAFKKVIKGLKKDGHYLGAHSDKHLLYADWGNRDSLLVSKGQFVVDLYANYAEMARFGITQQDAPFFLPPYEWYNSTIADWTEELGFTLINYSPGTLSHADYTYPSLGKQYRSSNEILESILNREKKDAKGLNGYLLLLHLGTDPARTDKLYHHLYTLMRELESRGYRFVSIAEALD</sequence>
<evidence type="ECO:0000256" key="1">
    <source>
        <dbReference type="ARBA" id="ARBA00022723"/>
    </source>
</evidence>
<dbReference type="EMBL" id="JBHSYQ010000015">
    <property type="protein sequence ID" value="MFC6999366.1"/>
    <property type="molecule type" value="Genomic_DNA"/>
</dbReference>
<dbReference type="PROSITE" id="PS51677">
    <property type="entry name" value="NODB"/>
    <property type="match status" value="1"/>
</dbReference>
<dbReference type="Proteomes" id="UP001596405">
    <property type="component" value="Unassembled WGS sequence"/>
</dbReference>
<keyword evidence="5" id="KW-1185">Reference proteome</keyword>
<name>A0ABW2DNG8_9BACT</name>
<dbReference type="GO" id="GO:0016787">
    <property type="term" value="F:hydrolase activity"/>
    <property type="evidence" value="ECO:0007669"/>
    <property type="project" value="UniProtKB-KW"/>
</dbReference>
<gene>
    <name evidence="4" type="ORF">ACFQHR_17150</name>
</gene>
<evidence type="ECO:0000259" key="3">
    <source>
        <dbReference type="PROSITE" id="PS51677"/>
    </source>
</evidence>
<feature type="domain" description="NodB homology" evidence="3">
    <location>
        <begin position="1"/>
        <end position="209"/>
    </location>
</feature>
<accession>A0ABW2DNG8</accession>
<proteinExistence type="predicted"/>
<dbReference type="PANTHER" id="PTHR10587:SF133">
    <property type="entry name" value="CHITIN DEACETYLASE 1-RELATED"/>
    <property type="match status" value="1"/>
</dbReference>
<keyword evidence="2 4" id="KW-0378">Hydrolase</keyword>
<evidence type="ECO:0000256" key="2">
    <source>
        <dbReference type="ARBA" id="ARBA00022801"/>
    </source>
</evidence>
<dbReference type="Pfam" id="PF01522">
    <property type="entry name" value="Polysacc_deac_1"/>
    <property type="match status" value="1"/>
</dbReference>
<evidence type="ECO:0000313" key="4">
    <source>
        <dbReference type="EMBL" id="MFC6999366.1"/>
    </source>
</evidence>
<dbReference type="CDD" id="cd10917">
    <property type="entry name" value="CE4_NodB_like_6s_7s"/>
    <property type="match status" value="1"/>
</dbReference>
<dbReference type="EC" id="3.-.-.-" evidence="4"/>
<dbReference type="InterPro" id="IPR011330">
    <property type="entry name" value="Glyco_hydro/deAcase_b/a-brl"/>
</dbReference>
<dbReference type="RefSeq" id="WP_239693314.1">
    <property type="nucleotide sequence ID" value="NZ_JBHSYQ010000015.1"/>
</dbReference>
<reference evidence="5" key="1">
    <citation type="journal article" date="2019" name="Int. J. Syst. Evol. Microbiol.">
        <title>The Global Catalogue of Microorganisms (GCM) 10K type strain sequencing project: providing services to taxonomists for standard genome sequencing and annotation.</title>
        <authorList>
            <consortium name="The Broad Institute Genomics Platform"/>
            <consortium name="The Broad Institute Genome Sequencing Center for Infectious Disease"/>
            <person name="Wu L."/>
            <person name="Ma J."/>
        </authorList>
    </citation>
    <scope>NUCLEOTIDE SEQUENCE [LARGE SCALE GENOMIC DNA]</scope>
    <source>
        <strain evidence="5">CGMCC 4.7393</strain>
    </source>
</reference>
<protein>
    <submittedName>
        <fullName evidence="4">Polysaccharide deacetylase family protein</fullName>
        <ecNumber evidence="4">3.-.-.-</ecNumber>
    </submittedName>
</protein>
<dbReference type="SUPFAM" id="SSF88713">
    <property type="entry name" value="Glycoside hydrolase/deacetylase"/>
    <property type="match status" value="1"/>
</dbReference>